<evidence type="ECO:0008006" key="3">
    <source>
        <dbReference type="Google" id="ProtNLM"/>
    </source>
</evidence>
<reference evidence="1 2" key="1">
    <citation type="submission" date="2016-10" db="EMBL/GenBank/DDBJ databases">
        <title>Complete genome sequences of three Cupriavidus strains isolated from various Malaysian environments.</title>
        <authorList>
            <person name="Abdullah A.A.-A."/>
            <person name="Shafie N.A.H."/>
            <person name="Lau N.S."/>
        </authorList>
    </citation>
    <scope>NUCLEOTIDE SEQUENCE [LARGE SCALE GENOMIC DNA]</scope>
    <source>
        <strain evidence="1 2">USMAA1020</strain>
    </source>
</reference>
<dbReference type="NCBIfam" id="NF046112">
    <property type="entry name" value="MSMEG_6209_Nter"/>
    <property type="match status" value="1"/>
</dbReference>
<protein>
    <recommendedName>
        <fullName evidence="3">DUF3562 domain-containing protein</fullName>
    </recommendedName>
</protein>
<dbReference type="Proteomes" id="UP000177515">
    <property type="component" value="Chromosome 2"/>
</dbReference>
<dbReference type="RefSeq" id="WP_071020568.1">
    <property type="nucleotide sequence ID" value="NZ_CP017755.1"/>
</dbReference>
<dbReference type="InterPro" id="IPR021945">
    <property type="entry name" value="DUF3562"/>
</dbReference>
<gene>
    <name evidence="1" type="ORF">BKK80_26300</name>
</gene>
<proteinExistence type="predicted"/>
<sequence length="61" mass="7305">MHTQSQKELIEKIAEQTDTPLRDVENAFQEAWNDLKQEARFHDFLPLLAAKRVSERFRKLH</sequence>
<organism evidence="1 2">
    <name type="scientific">Cupriavidus malaysiensis</name>
    <dbReference type="NCBI Taxonomy" id="367825"/>
    <lineage>
        <taxon>Bacteria</taxon>
        <taxon>Pseudomonadati</taxon>
        <taxon>Pseudomonadota</taxon>
        <taxon>Betaproteobacteria</taxon>
        <taxon>Burkholderiales</taxon>
        <taxon>Burkholderiaceae</taxon>
        <taxon>Cupriavidus</taxon>
    </lineage>
</organism>
<name>A0A1D9IB87_9BURK</name>
<evidence type="ECO:0000313" key="1">
    <source>
        <dbReference type="EMBL" id="AOZ09308.1"/>
    </source>
</evidence>
<dbReference type="Gene3D" id="1.10.8.1060">
    <property type="entry name" value="Corynebacterium glutamicum thioredoxin-dependent arsenate reductase, N-terminal domain"/>
    <property type="match status" value="1"/>
</dbReference>
<dbReference type="Pfam" id="PF12085">
    <property type="entry name" value="DUF3562"/>
    <property type="match status" value="1"/>
</dbReference>
<dbReference type="EMBL" id="CP017755">
    <property type="protein sequence ID" value="AOZ09308.1"/>
    <property type="molecule type" value="Genomic_DNA"/>
</dbReference>
<evidence type="ECO:0000313" key="2">
    <source>
        <dbReference type="Proteomes" id="UP000177515"/>
    </source>
</evidence>
<keyword evidence="2" id="KW-1185">Reference proteome</keyword>
<accession>A0A1D9IB87</accession>